<dbReference type="PANTHER" id="PTHR30487:SF0">
    <property type="entry name" value="PREPILIN LEADER PEPTIDASE_N-METHYLTRANSFERASE-RELATED"/>
    <property type="match status" value="1"/>
</dbReference>
<dbReference type="GO" id="GO:0005886">
    <property type="term" value="C:plasma membrane"/>
    <property type="evidence" value="ECO:0007669"/>
    <property type="project" value="TreeGrafter"/>
</dbReference>
<comment type="caution">
    <text evidence="5">The sequence shown here is derived from an EMBL/GenBank/DDBJ whole genome shotgun (WGS) entry which is preliminary data.</text>
</comment>
<feature type="transmembrane region" description="Helical" evidence="3">
    <location>
        <begin position="108"/>
        <end position="131"/>
    </location>
</feature>
<evidence type="ECO:0000256" key="1">
    <source>
        <dbReference type="ARBA" id="ARBA00005801"/>
    </source>
</evidence>
<sequence length="166" mass="16995">MLTDPAALAATLPVGPAMALSVVLFGALAALCWHDLRDFRLPDALTLPLIALGLIAAGWQAGGFPVGAVVGAVVGYGSFAAIGWAYFRRRGIDGLGLGDAKLLAAAGAWLGWAALPLVVLGAALPALVFALVTRRDTARRIAFGPWLCASFAVLWLAQLAGLGFSS</sequence>
<dbReference type="Gene3D" id="1.20.120.1220">
    <property type="match status" value="1"/>
</dbReference>
<dbReference type="GO" id="GO:0006465">
    <property type="term" value="P:signal peptide processing"/>
    <property type="evidence" value="ECO:0007669"/>
    <property type="project" value="TreeGrafter"/>
</dbReference>
<feature type="transmembrane region" description="Helical" evidence="3">
    <location>
        <begin position="143"/>
        <end position="164"/>
    </location>
</feature>
<evidence type="ECO:0000256" key="3">
    <source>
        <dbReference type="SAM" id="Phobius"/>
    </source>
</evidence>
<dbReference type="InterPro" id="IPR050882">
    <property type="entry name" value="Prepilin_peptidase/N-MTase"/>
</dbReference>
<dbReference type="RefSeq" id="WP_138662856.1">
    <property type="nucleotide sequence ID" value="NZ_VANS01000003.1"/>
</dbReference>
<dbReference type="Pfam" id="PF01478">
    <property type="entry name" value="Peptidase_A24"/>
    <property type="match status" value="1"/>
</dbReference>
<evidence type="ECO:0000259" key="4">
    <source>
        <dbReference type="Pfam" id="PF01478"/>
    </source>
</evidence>
<dbReference type="GO" id="GO:0004190">
    <property type="term" value="F:aspartic-type endopeptidase activity"/>
    <property type="evidence" value="ECO:0007669"/>
    <property type="project" value="InterPro"/>
</dbReference>
<dbReference type="EMBL" id="VANS01000003">
    <property type="protein sequence ID" value="TMM51784.1"/>
    <property type="molecule type" value="Genomic_DNA"/>
</dbReference>
<keyword evidence="3" id="KW-0472">Membrane</keyword>
<evidence type="ECO:0000256" key="2">
    <source>
        <dbReference type="RuleBase" id="RU003793"/>
    </source>
</evidence>
<dbReference type="AlphaFoldDB" id="A0A5S3PD38"/>
<evidence type="ECO:0000313" key="6">
    <source>
        <dbReference type="Proteomes" id="UP000309550"/>
    </source>
</evidence>
<feature type="transmembrane region" description="Helical" evidence="3">
    <location>
        <begin position="44"/>
        <end position="62"/>
    </location>
</feature>
<feature type="transmembrane region" description="Helical" evidence="3">
    <location>
        <begin position="68"/>
        <end position="87"/>
    </location>
</feature>
<keyword evidence="6" id="KW-1185">Reference proteome</keyword>
<dbReference type="InterPro" id="IPR000045">
    <property type="entry name" value="Prepilin_IV_endopep_pep"/>
</dbReference>
<reference evidence="5 6" key="1">
    <citation type="submission" date="2019-05" db="EMBL/GenBank/DDBJ databases">
        <title>Sulfitobacter sabulilitoris sp. nov., isolated from a marine sand.</title>
        <authorList>
            <person name="Yoon J.-H."/>
        </authorList>
    </citation>
    <scope>NUCLEOTIDE SEQUENCE [LARGE SCALE GENOMIC DNA]</scope>
    <source>
        <strain evidence="5 6">HSMS-29</strain>
    </source>
</reference>
<protein>
    <submittedName>
        <fullName evidence="5">Prepilin peptidase</fullName>
    </submittedName>
</protein>
<accession>A0A5S3PD38</accession>
<dbReference type="PANTHER" id="PTHR30487">
    <property type="entry name" value="TYPE 4 PREPILIN-LIKE PROTEINS LEADER PEPTIDE-PROCESSING ENZYME"/>
    <property type="match status" value="1"/>
</dbReference>
<keyword evidence="3" id="KW-1133">Transmembrane helix</keyword>
<comment type="similarity">
    <text evidence="1 2">Belongs to the peptidase A24 family.</text>
</comment>
<dbReference type="Proteomes" id="UP000309550">
    <property type="component" value="Unassembled WGS sequence"/>
</dbReference>
<proteinExistence type="inferred from homology"/>
<feature type="transmembrane region" description="Helical" evidence="3">
    <location>
        <begin position="6"/>
        <end position="32"/>
    </location>
</feature>
<organism evidence="5 6">
    <name type="scientific">Sulfitobacter sabulilitoris</name>
    <dbReference type="NCBI Taxonomy" id="2562655"/>
    <lineage>
        <taxon>Bacteria</taxon>
        <taxon>Pseudomonadati</taxon>
        <taxon>Pseudomonadota</taxon>
        <taxon>Alphaproteobacteria</taxon>
        <taxon>Rhodobacterales</taxon>
        <taxon>Roseobacteraceae</taxon>
        <taxon>Sulfitobacter</taxon>
    </lineage>
</organism>
<dbReference type="PRINTS" id="PR00864">
    <property type="entry name" value="PREPILNPTASE"/>
</dbReference>
<gene>
    <name evidence="5" type="ORF">FDT80_13635</name>
</gene>
<dbReference type="InterPro" id="IPR014032">
    <property type="entry name" value="Peptidase_A24A_bac"/>
</dbReference>
<name>A0A5S3PD38_9RHOB</name>
<feature type="domain" description="Prepilin type IV endopeptidase peptidase" evidence="4">
    <location>
        <begin position="23"/>
        <end position="131"/>
    </location>
</feature>
<keyword evidence="3" id="KW-0812">Transmembrane</keyword>
<evidence type="ECO:0000313" key="5">
    <source>
        <dbReference type="EMBL" id="TMM51784.1"/>
    </source>
</evidence>